<evidence type="ECO:0000313" key="1">
    <source>
        <dbReference type="Proteomes" id="UP000095286"/>
    </source>
</evidence>
<evidence type="ECO:0000313" key="2">
    <source>
        <dbReference type="WBParaSite" id="RSKR_0000175300.1"/>
    </source>
</evidence>
<dbReference type="WBParaSite" id="RSKR_0000175300.1">
    <property type="protein sequence ID" value="RSKR_0000175300.1"/>
    <property type="gene ID" value="RSKR_0000175300"/>
</dbReference>
<organism evidence="1 2">
    <name type="scientific">Rhabditophanes sp. KR3021</name>
    <dbReference type="NCBI Taxonomy" id="114890"/>
    <lineage>
        <taxon>Eukaryota</taxon>
        <taxon>Metazoa</taxon>
        <taxon>Ecdysozoa</taxon>
        <taxon>Nematoda</taxon>
        <taxon>Chromadorea</taxon>
        <taxon>Rhabditida</taxon>
        <taxon>Tylenchina</taxon>
        <taxon>Panagrolaimomorpha</taxon>
        <taxon>Strongyloidoidea</taxon>
        <taxon>Alloionematidae</taxon>
        <taxon>Rhabditophanes</taxon>
    </lineage>
</organism>
<dbReference type="Proteomes" id="UP000095286">
    <property type="component" value="Unplaced"/>
</dbReference>
<name>A0AC35TL58_9BILA</name>
<reference evidence="2" key="1">
    <citation type="submission" date="2016-11" db="UniProtKB">
        <authorList>
            <consortium name="WormBaseParasite"/>
        </authorList>
    </citation>
    <scope>IDENTIFICATION</scope>
    <source>
        <strain evidence="2">KR3021</strain>
    </source>
</reference>
<sequence length="283" mass="31806">MVDKTDQGIPLKLEAVCGEDLFGCCKVSKTSRTPYSDATNCKKGFSHVKRPMNAFMVWSRLERKKICEFQPEIHNAVISKNLGTRWGELSGSEKAPYVAEAERLRQLHVLEFPDYKYKPRKKCKKGTSNNTPHTPQFGNSHRYSQNQGNSRGVGTFSENVKGPLNDMQINATSQNSTWNLMIDGSEVFPQYACGKILKVDYDGITYSPTPNNLLQNDSFSQLNKGAQNVKKELMYHCGTQGITNPTYPLSTYLGTSPRTSKGGFYDDSYNSYFNSTTNSANYF</sequence>
<protein>
    <submittedName>
        <fullName evidence="2">HMG box domain-containing protein</fullName>
    </submittedName>
</protein>
<proteinExistence type="predicted"/>
<accession>A0AC35TL58</accession>